<keyword evidence="3" id="KW-0479">Metal-binding</keyword>
<evidence type="ECO:0000256" key="3">
    <source>
        <dbReference type="ARBA" id="ARBA00022723"/>
    </source>
</evidence>
<keyword evidence="10" id="KW-1185">Reference proteome</keyword>
<dbReference type="OrthoDB" id="9804482at2"/>
<dbReference type="NCBIfam" id="NF000642">
    <property type="entry name" value="PRK00024.1"/>
    <property type="match status" value="1"/>
</dbReference>
<organism evidence="9">
    <name type="scientific">Flexilinea flocculi</name>
    <dbReference type="NCBI Taxonomy" id="1678840"/>
    <lineage>
        <taxon>Bacteria</taxon>
        <taxon>Bacillati</taxon>
        <taxon>Chloroflexota</taxon>
        <taxon>Anaerolineae</taxon>
        <taxon>Anaerolineales</taxon>
        <taxon>Anaerolineaceae</taxon>
        <taxon>Flexilinea</taxon>
    </lineage>
</organism>
<dbReference type="CDD" id="cd08071">
    <property type="entry name" value="MPN_DUF2466"/>
    <property type="match status" value="1"/>
</dbReference>
<evidence type="ECO:0000313" key="10">
    <source>
        <dbReference type="Proteomes" id="UP000053370"/>
    </source>
</evidence>
<dbReference type="NCBIfam" id="TIGR00608">
    <property type="entry name" value="radc"/>
    <property type="match status" value="1"/>
</dbReference>
<dbReference type="PROSITE" id="PS50249">
    <property type="entry name" value="MPN"/>
    <property type="match status" value="1"/>
</dbReference>
<dbReference type="GO" id="GO:0046872">
    <property type="term" value="F:metal ion binding"/>
    <property type="evidence" value="ECO:0007669"/>
    <property type="project" value="UniProtKB-KW"/>
</dbReference>
<evidence type="ECO:0000256" key="1">
    <source>
        <dbReference type="ARBA" id="ARBA00010243"/>
    </source>
</evidence>
<dbReference type="InterPro" id="IPR037518">
    <property type="entry name" value="MPN"/>
</dbReference>
<dbReference type="Pfam" id="PF20582">
    <property type="entry name" value="UPF0758_N"/>
    <property type="match status" value="1"/>
</dbReference>
<keyword evidence="2" id="KW-0645">Protease</keyword>
<dbReference type="RefSeq" id="WP_062282378.1">
    <property type="nucleotide sequence ID" value="NZ_DF968181.1"/>
</dbReference>
<dbReference type="PANTHER" id="PTHR30471">
    <property type="entry name" value="DNA REPAIR PROTEIN RADC"/>
    <property type="match status" value="1"/>
</dbReference>
<dbReference type="EMBL" id="DF968181">
    <property type="protein sequence ID" value="GAP41353.1"/>
    <property type="molecule type" value="Genomic_DNA"/>
</dbReference>
<dbReference type="PROSITE" id="PS01302">
    <property type="entry name" value="UPF0758"/>
    <property type="match status" value="1"/>
</dbReference>
<dbReference type="InterPro" id="IPR020891">
    <property type="entry name" value="UPF0758_CS"/>
</dbReference>
<dbReference type="InterPro" id="IPR025657">
    <property type="entry name" value="RadC_JAB"/>
</dbReference>
<dbReference type="GO" id="GO:0006508">
    <property type="term" value="P:proteolysis"/>
    <property type="evidence" value="ECO:0007669"/>
    <property type="project" value="UniProtKB-KW"/>
</dbReference>
<evidence type="ECO:0000256" key="6">
    <source>
        <dbReference type="ARBA" id="ARBA00023049"/>
    </source>
</evidence>
<keyword evidence="6" id="KW-0482">Metalloprotease</keyword>
<dbReference type="AlphaFoldDB" id="A0A0S7BXK5"/>
<dbReference type="GO" id="GO:0008237">
    <property type="term" value="F:metallopeptidase activity"/>
    <property type="evidence" value="ECO:0007669"/>
    <property type="project" value="UniProtKB-KW"/>
</dbReference>
<keyword evidence="5" id="KW-0862">Zinc</keyword>
<evidence type="ECO:0000256" key="4">
    <source>
        <dbReference type="ARBA" id="ARBA00022801"/>
    </source>
</evidence>
<dbReference type="InterPro" id="IPR046778">
    <property type="entry name" value="UPF0758_N"/>
</dbReference>
<dbReference type="SUPFAM" id="SSF102712">
    <property type="entry name" value="JAB1/MPN domain"/>
    <property type="match status" value="1"/>
</dbReference>
<name>A0A0S7BXK5_9CHLR</name>
<proteinExistence type="inferred from homology"/>
<dbReference type="InterPro" id="IPR001405">
    <property type="entry name" value="UPF0758"/>
</dbReference>
<accession>A0A0S7BXK5</accession>
<keyword evidence="4" id="KW-0378">Hydrolase</keyword>
<gene>
    <name evidence="9" type="ORF">ATC1_131340</name>
</gene>
<dbReference type="PATRIC" id="fig|1678840.3.peg.2798"/>
<evidence type="ECO:0000256" key="5">
    <source>
        <dbReference type="ARBA" id="ARBA00022833"/>
    </source>
</evidence>
<dbReference type="PANTHER" id="PTHR30471:SF3">
    <property type="entry name" value="UPF0758 PROTEIN YEES-RELATED"/>
    <property type="match status" value="1"/>
</dbReference>
<dbReference type="SUPFAM" id="SSF47781">
    <property type="entry name" value="RuvA domain 2-like"/>
    <property type="match status" value="1"/>
</dbReference>
<dbReference type="InterPro" id="IPR010994">
    <property type="entry name" value="RuvA_2-like"/>
</dbReference>
<evidence type="ECO:0000256" key="2">
    <source>
        <dbReference type="ARBA" id="ARBA00022670"/>
    </source>
</evidence>
<reference evidence="9" key="1">
    <citation type="journal article" date="2015" name="Genome Announc.">
        <title>Draft Genome Sequence of Anaerolineae Strain TC1, a Novel Isolate from a Methanogenic Wastewater Treatment System.</title>
        <authorList>
            <person name="Matsuura N."/>
            <person name="Tourlousse D.M."/>
            <person name="Sun L."/>
            <person name="Toyonaga M."/>
            <person name="Kuroda K."/>
            <person name="Ohashi A."/>
            <person name="Cruz R."/>
            <person name="Yamaguchi T."/>
            <person name="Sekiguchi Y."/>
        </authorList>
    </citation>
    <scope>NUCLEOTIDE SEQUENCE [LARGE SCALE GENOMIC DNA]</scope>
    <source>
        <strain evidence="9">TC1</strain>
    </source>
</reference>
<dbReference type="Pfam" id="PF04002">
    <property type="entry name" value="RadC"/>
    <property type="match status" value="1"/>
</dbReference>
<protein>
    <submittedName>
        <fullName evidence="9">DNA repair protein radc</fullName>
    </submittedName>
</protein>
<dbReference type="Gene3D" id="3.40.140.10">
    <property type="entry name" value="Cytidine Deaminase, domain 2"/>
    <property type="match status" value="1"/>
</dbReference>
<comment type="similarity">
    <text evidence="1 7">Belongs to the UPF0758 family.</text>
</comment>
<sequence>MISEGNNFIHRIADMESDERPRERMQKNGAEALSNYELIAILLRTGMKNENVIDQAKRMLLTIGGLYGLKKVSLDELSHLRGIGLAKAAQICAAVELGRRFSVIHDENDKLMIQSAEDVYNIVYYEMSTFNHEELWILNLDTRHRLIATDRLYKGSLNNSPVRISEVFQKPIIRNAAAIIMVHNHPSGDPKPSSADIVVTKSVQQAGSLLEIKMLDHIIIGSKKYYSILKDIGDV</sequence>
<evidence type="ECO:0000259" key="8">
    <source>
        <dbReference type="PROSITE" id="PS50249"/>
    </source>
</evidence>
<dbReference type="STRING" id="1678840.ATC1_131340"/>
<evidence type="ECO:0000256" key="7">
    <source>
        <dbReference type="RuleBase" id="RU003797"/>
    </source>
</evidence>
<dbReference type="Proteomes" id="UP000053370">
    <property type="component" value="Unassembled WGS sequence"/>
</dbReference>
<evidence type="ECO:0000313" key="9">
    <source>
        <dbReference type="EMBL" id="GAP41353.1"/>
    </source>
</evidence>
<feature type="domain" description="MPN" evidence="8">
    <location>
        <begin position="112"/>
        <end position="235"/>
    </location>
</feature>